<accession>A0A6P0HGV8</accession>
<organism evidence="2 3">
    <name type="scientific">Nocardioides zeae</name>
    <dbReference type="NCBI Taxonomy" id="1457234"/>
    <lineage>
        <taxon>Bacteria</taxon>
        <taxon>Bacillati</taxon>
        <taxon>Actinomycetota</taxon>
        <taxon>Actinomycetes</taxon>
        <taxon>Propionibacteriales</taxon>
        <taxon>Nocardioidaceae</taxon>
        <taxon>Nocardioides</taxon>
    </lineage>
</organism>
<dbReference type="RefSeq" id="WP_163770871.1">
    <property type="nucleotide sequence ID" value="NZ_JAAGXA010000002.1"/>
</dbReference>
<gene>
    <name evidence="2" type="ORF">G3T38_04460</name>
</gene>
<protein>
    <recommendedName>
        <fullName evidence="1">ARB-07466-like C-terminal domain-containing protein</fullName>
    </recommendedName>
</protein>
<feature type="domain" description="ARB-07466-like C-terminal" evidence="1">
    <location>
        <begin position="199"/>
        <end position="299"/>
    </location>
</feature>
<sequence>MRARLVVGLVVVVLVGGVVALAGRWVYRSVEGFLPPPEGCVAEVDGARVELNREQAENASLIVAVSVRRGLPARAATIALATAYQESKIENIAYGDRDSVGLFQQRPSQGWGTREQILDPYYATERFYDGLVEVPGYADLPVTEAAQAVQRSAFPEAYADHEADARVLASALTGWSEAAFTCTWDTDVRSDASDELDEAGLTPRASTVLAELEAAYGDLPVGGFAPGGVESGHSEGSAHYDGRAVDVFTRPVTEESQRSGWSMAQYLVAHAERLDVATVIYDGKIWTARRSDEGWRDYDIDTDGVDAETAAILEHRDHVHVDVF</sequence>
<dbReference type="Pfam" id="PF26571">
    <property type="entry name" value="VldE"/>
    <property type="match status" value="1"/>
</dbReference>
<dbReference type="InterPro" id="IPR058593">
    <property type="entry name" value="ARB_07466-like_C"/>
</dbReference>
<proteinExistence type="predicted"/>
<evidence type="ECO:0000313" key="3">
    <source>
        <dbReference type="Proteomes" id="UP000468687"/>
    </source>
</evidence>
<keyword evidence="3" id="KW-1185">Reference proteome</keyword>
<comment type="caution">
    <text evidence="2">The sequence shown here is derived from an EMBL/GenBank/DDBJ whole genome shotgun (WGS) entry which is preliminary data.</text>
</comment>
<reference evidence="2 3" key="1">
    <citation type="journal article" date="2014" name="Int. J. Syst. Evol. Microbiol.">
        <title>Nocardioides zeae sp. nov., isolated from the stem of Zea mays.</title>
        <authorList>
            <person name="Glaeser S.P."/>
            <person name="McInroy J.A."/>
            <person name="Busse H.J."/>
            <person name="Kampfer P."/>
        </authorList>
    </citation>
    <scope>NUCLEOTIDE SEQUENCE [LARGE SCALE GENOMIC DNA]</scope>
    <source>
        <strain evidence="2 3">JCM 30728</strain>
    </source>
</reference>
<evidence type="ECO:0000259" key="1">
    <source>
        <dbReference type="Pfam" id="PF26571"/>
    </source>
</evidence>
<dbReference type="EMBL" id="JAAGXA010000002">
    <property type="protein sequence ID" value="NEN77524.1"/>
    <property type="molecule type" value="Genomic_DNA"/>
</dbReference>
<name>A0A6P0HGV8_9ACTN</name>
<evidence type="ECO:0000313" key="2">
    <source>
        <dbReference type="EMBL" id="NEN77524.1"/>
    </source>
</evidence>
<dbReference type="AlphaFoldDB" id="A0A6P0HGV8"/>
<dbReference type="Proteomes" id="UP000468687">
    <property type="component" value="Unassembled WGS sequence"/>
</dbReference>